<dbReference type="InterPro" id="IPR051049">
    <property type="entry name" value="Dienelactone_hydrolase-like"/>
</dbReference>
<dbReference type="GO" id="GO:0016787">
    <property type="term" value="F:hydrolase activity"/>
    <property type="evidence" value="ECO:0007669"/>
    <property type="project" value="InterPro"/>
</dbReference>
<dbReference type="InterPro" id="IPR002925">
    <property type="entry name" value="Dienelactn_hydro"/>
</dbReference>
<dbReference type="PANTHER" id="PTHR46623">
    <property type="entry name" value="CARBOXYMETHYLENEBUTENOLIDASE-RELATED"/>
    <property type="match status" value="1"/>
</dbReference>
<dbReference type="InterPro" id="IPR029058">
    <property type="entry name" value="AB_hydrolase_fold"/>
</dbReference>
<protein>
    <submittedName>
        <fullName evidence="1">Uncharacterized protein</fullName>
    </submittedName>
</protein>
<name>A0A8J1TLX5_OWEFU</name>
<organism evidence="1 2">
    <name type="scientific">Owenia fusiformis</name>
    <name type="common">Polychaete worm</name>
    <dbReference type="NCBI Taxonomy" id="6347"/>
    <lineage>
        <taxon>Eukaryota</taxon>
        <taxon>Metazoa</taxon>
        <taxon>Spiralia</taxon>
        <taxon>Lophotrochozoa</taxon>
        <taxon>Annelida</taxon>
        <taxon>Polychaeta</taxon>
        <taxon>Sedentaria</taxon>
        <taxon>Canalipalpata</taxon>
        <taxon>Sabellida</taxon>
        <taxon>Oweniida</taxon>
        <taxon>Oweniidae</taxon>
        <taxon>Owenia</taxon>
    </lineage>
</organism>
<dbReference type="Proteomes" id="UP000749559">
    <property type="component" value="Unassembled WGS sequence"/>
</dbReference>
<reference evidence="1" key="1">
    <citation type="submission" date="2022-03" db="EMBL/GenBank/DDBJ databases">
        <authorList>
            <person name="Martin C."/>
        </authorList>
    </citation>
    <scope>NUCLEOTIDE SEQUENCE</scope>
</reference>
<dbReference type="Pfam" id="PF01738">
    <property type="entry name" value="DLH"/>
    <property type="match status" value="1"/>
</dbReference>
<dbReference type="PANTHER" id="PTHR46623:SF6">
    <property type="entry name" value="ALPHA_BETA-HYDROLASES SUPERFAMILY PROTEIN"/>
    <property type="match status" value="1"/>
</dbReference>
<evidence type="ECO:0000313" key="2">
    <source>
        <dbReference type="Proteomes" id="UP000749559"/>
    </source>
</evidence>
<dbReference type="OrthoDB" id="17560at2759"/>
<dbReference type="Gene3D" id="3.40.50.1820">
    <property type="entry name" value="alpha/beta hydrolase"/>
    <property type="match status" value="1"/>
</dbReference>
<accession>A0A8J1TLX5</accession>
<evidence type="ECO:0000313" key="1">
    <source>
        <dbReference type="EMBL" id="CAH1801853.1"/>
    </source>
</evidence>
<dbReference type="SUPFAM" id="SSF53474">
    <property type="entry name" value="alpha/beta-Hydrolases"/>
    <property type="match status" value="1"/>
</dbReference>
<sequence>MNICFGGILLVYLTGVINAKPRNKWRFKVKLPMDILATQESLDEMKMDIDSKLDELKATVNMQCEANTMLEKQIVRFTSENPKADHMYGSLSGDLTRSTKAVIVIQENLGMTNEITERALKIAKLGNFVTLAVDLYRGDIAQNRDEARKISGELSWDGAVKDIQGAARYLKSRGIRKVGVTGFCFGGAMTLAAASLTDPDLISAAAPFYGIPNADRCGCDLNNIAIPVQGHFGENDTAMGFSSPAEAANLEMLLMNISNENVVYMYRGAGHGFNRIGGTNYNQPADELSLERLVEFMNNHLM</sequence>
<keyword evidence="2" id="KW-1185">Reference proteome</keyword>
<dbReference type="AlphaFoldDB" id="A0A8J1TLX5"/>
<proteinExistence type="predicted"/>
<dbReference type="EMBL" id="CAIIXF020000012">
    <property type="protein sequence ID" value="CAH1801853.1"/>
    <property type="molecule type" value="Genomic_DNA"/>
</dbReference>
<gene>
    <name evidence="1" type="ORF">OFUS_LOCUS25592</name>
</gene>
<comment type="caution">
    <text evidence="1">The sequence shown here is derived from an EMBL/GenBank/DDBJ whole genome shotgun (WGS) entry which is preliminary data.</text>
</comment>